<accession>A0A345EAX8</accession>
<dbReference type="SMART" id="SM00387">
    <property type="entry name" value="HATPase_c"/>
    <property type="match status" value="1"/>
</dbReference>
<dbReference type="GO" id="GO:0005524">
    <property type="term" value="F:ATP binding"/>
    <property type="evidence" value="ECO:0007669"/>
    <property type="project" value="UniProtKB-KW"/>
</dbReference>
<name>A0A345EAX8_9EURY</name>
<dbReference type="Gene3D" id="3.30.565.10">
    <property type="entry name" value="Histidine kinase-like ATPase, C-terminal domain"/>
    <property type="match status" value="1"/>
</dbReference>
<keyword evidence="6" id="KW-0067">ATP-binding</keyword>
<keyword evidence="5 8" id="KW-0418">Kinase</keyword>
<comment type="catalytic activity">
    <reaction evidence="1">
        <text>ATP + protein L-histidine = ADP + protein N-phospho-L-histidine.</text>
        <dbReference type="EC" id="2.7.13.3"/>
    </reaction>
</comment>
<evidence type="ECO:0000256" key="5">
    <source>
        <dbReference type="ARBA" id="ARBA00022777"/>
    </source>
</evidence>
<dbReference type="GeneID" id="37286393"/>
<dbReference type="KEGG" id="haq:DU484_05405"/>
<dbReference type="PANTHER" id="PTHR44936">
    <property type="entry name" value="SENSOR PROTEIN CREC"/>
    <property type="match status" value="1"/>
</dbReference>
<evidence type="ECO:0000256" key="4">
    <source>
        <dbReference type="ARBA" id="ARBA00022741"/>
    </source>
</evidence>
<protein>
    <recommendedName>
        <fullName evidence="2">histidine kinase</fullName>
        <ecNumber evidence="2">2.7.13.3</ecNumber>
    </recommendedName>
</protein>
<evidence type="ECO:0000313" key="8">
    <source>
        <dbReference type="EMBL" id="AXG09350.1"/>
    </source>
</evidence>
<dbReference type="Pfam" id="PF02518">
    <property type="entry name" value="HATPase_c"/>
    <property type="match status" value="1"/>
</dbReference>
<evidence type="ECO:0000313" key="9">
    <source>
        <dbReference type="Proteomes" id="UP000252985"/>
    </source>
</evidence>
<proteinExistence type="predicted"/>
<evidence type="ECO:0000256" key="6">
    <source>
        <dbReference type="ARBA" id="ARBA00022840"/>
    </source>
</evidence>
<dbReference type="InterPro" id="IPR003594">
    <property type="entry name" value="HATPase_dom"/>
</dbReference>
<dbReference type="SUPFAM" id="SSF55874">
    <property type="entry name" value="ATPase domain of HSP90 chaperone/DNA topoisomerase II/histidine kinase"/>
    <property type="match status" value="1"/>
</dbReference>
<dbReference type="Proteomes" id="UP000252985">
    <property type="component" value="Chromosome"/>
</dbReference>
<dbReference type="EC" id="2.7.13.3" evidence="2"/>
<evidence type="ECO:0000259" key="7">
    <source>
        <dbReference type="PROSITE" id="PS50109"/>
    </source>
</evidence>
<evidence type="ECO:0000256" key="1">
    <source>
        <dbReference type="ARBA" id="ARBA00000085"/>
    </source>
</evidence>
<dbReference type="PRINTS" id="PR00344">
    <property type="entry name" value="BCTRLSENSOR"/>
</dbReference>
<evidence type="ECO:0000256" key="3">
    <source>
        <dbReference type="ARBA" id="ARBA00022679"/>
    </source>
</evidence>
<dbReference type="PROSITE" id="PS50109">
    <property type="entry name" value="HIS_KIN"/>
    <property type="match status" value="1"/>
</dbReference>
<dbReference type="RefSeq" id="WP_114605309.1">
    <property type="nucleotide sequence ID" value="NZ_CP031148.1"/>
</dbReference>
<keyword evidence="3" id="KW-0808">Transferase</keyword>
<evidence type="ECO:0000256" key="2">
    <source>
        <dbReference type="ARBA" id="ARBA00012438"/>
    </source>
</evidence>
<dbReference type="GO" id="GO:0004673">
    <property type="term" value="F:protein histidine kinase activity"/>
    <property type="evidence" value="ECO:0007669"/>
    <property type="project" value="UniProtKB-EC"/>
</dbReference>
<feature type="domain" description="Histidine kinase" evidence="7">
    <location>
        <begin position="1"/>
        <end position="201"/>
    </location>
</feature>
<dbReference type="EMBL" id="CP031148">
    <property type="protein sequence ID" value="AXG09350.1"/>
    <property type="molecule type" value="Genomic_DNA"/>
</dbReference>
<dbReference type="InterPro" id="IPR050980">
    <property type="entry name" value="2C_sensor_his_kinase"/>
</dbReference>
<gene>
    <name evidence="8" type="ORF">DU484_05405</name>
</gene>
<reference evidence="8 9" key="1">
    <citation type="submission" date="2018-07" db="EMBL/GenBank/DDBJ databases">
        <title>Genome sequences of Haloplanus sp. CBA1112.</title>
        <authorList>
            <person name="Kim Y.B."/>
            <person name="Roh S.W."/>
        </authorList>
    </citation>
    <scope>NUCLEOTIDE SEQUENCE [LARGE SCALE GENOMIC DNA]</scope>
    <source>
        <strain evidence="8 9">CBA1112</strain>
    </source>
</reference>
<dbReference type="PANTHER" id="PTHR44936:SF10">
    <property type="entry name" value="SENSOR PROTEIN RSTB"/>
    <property type="match status" value="1"/>
</dbReference>
<dbReference type="InterPro" id="IPR004358">
    <property type="entry name" value="Sig_transdc_His_kin-like_C"/>
</dbReference>
<dbReference type="InterPro" id="IPR005467">
    <property type="entry name" value="His_kinase_dom"/>
</dbReference>
<sequence>MRHNLRNKLTIIDGLTSEIRRLATDDRIEEFADGVLAASERIDDIVERVREFDHLREQDRTETVAVAELLERIAREVAEADDAPEVRTALDPVTVDTNRALLRLVIEQLVENALEHGASPVCLTTTETADGGVDIAVHDAGPGIPRDEFEPVIEGTATQLEHTTGIGLLIAKWGVDELGGEIAFESDDEGTTVTVRIPVGL</sequence>
<keyword evidence="4" id="KW-0547">Nucleotide-binding</keyword>
<organism evidence="8 9">
    <name type="scientific">Haloplanus rubicundus</name>
    <dbReference type="NCBI Taxonomy" id="1547898"/>
    <lineage>
        <taxon>Archaea</taxon>
        <taxon>Methanobacteriati</taxon>
        <taxon>Methanobacteriota</taxon>
        <taxon>Stenosarchaea group</taxon>
        <taxon>Halobacteria</taxon>
        <taxon>Halobacteriales</taxon>
        <taxon>Haloferacaceae</taxon>
        <taxon>Haloplanus</taxon>
    </lineage>
</organism>
<dbReference type="AlphaFoldDB" id="A0A345EAX8"/>
<dbReference type="InterPro" id="IPR036890">
    <property type="entry name" value="HATPase_C_sf"/>
</dbReference>